<dbReference type="GO" id="GO:0015074">
    <property type="term" value="P:DNA integration"/>
    <property type="evidence" value="ECO:0007669"/>
    <property type="project" value="InterPro"/>
</dbReference>
<comment type="caution">
    <text evidence="4">The sequence shown here is derived from an EMBL/GenBank/DDBJ whole genome shotgun (WGS) entry which is preliminary data.</text>
</comment>
<accession>A0A2A8ZV59</accession>
<dbReference type="PROSITE" id="PS50994">
    <property type="entry name" value="INTEGRASE"/>
    <property type="match status" value="1"/>
</dbReference>
<dbReference type="RefSeq" id="WP_098343407.1">
    <property type="nucleotide sequence ID" value="NZ_NTRR01000039.1"/>
</dbReference>
<dbReference type="InterPro" id="IPR001584">
    <property type="entry name" value="Integrase_cat-core"/>
</dbReference>
<evidence type="ECO:0000256" key="1">
    <source>
        <dbReference type="ARBA" id="ARBA00002286"/>
    </source>
</evidence>
<gene>
    <name evidence="4" type="ORF">CN307_22700</name>
</gene>
<dbReference type="InterPro" id="IPR036397">
    <property type="entry name" value="RNaseH_sf"/>
</dbReference>
<dbReference type="InterPro" id="IPR015378">
    <property type="entry name" value="Transposase-like_Mu_C"/>
</dbReference>
<protein>
    <recommendedName>
        <fullName evidence="3">Integrase catalytic domain-containing protein</fullName>
    </recommendedName>
</protein>
<proteinExistence type="predicted"/>
<reference evidence="4 5" key="1">
    <citation type="submission" date="2017-09" db="EMBL/GenBank/DDBJ databases">
        <title>Large-scale bioinformatics analysis of Bacillus genomes uncovers conserved roles of natural products in bacterial physiology.</title>
        <authorList>
            <consortium name="Agbiome Team Llc"/>
            <person name="Bleich R.M."/>
            <person name="Grubbs K.J."/>
            <person name="Santa Maria K.C."/>
            <person name="Allen S.E."/>
            <person name="Farag S."/>
            <person name="Shank E.A."/>
            <person name="Bowers A."/>
        </authorList>
    </citation>
    <scope>NUCLEOTIDE SEQUENCE [LARGE SCALE GENOMIC DNA]</scope>
    <source>
        <strain evidence="4 5">AFS022681</strain>
    </source>
</reference>
<dbReference type="InterPro" id="IPR009004">
    <property type="entry name" value="Transposase_Mu_C"/>
</dbReference>
<organism evidence="4 5">
    <name type="scientific">Bacillus cereus</name>
    <dbReference type="NCBI Taxonomy" id="1396"/>
    <lineage>
        <taxon>Bacteria</taxon>
        <taxon>Bacillati</taxon>
        <taxon>Bacillota</taxon>
        <taxon>Bacilli</taxon>
        <taxon>Bacillales</taxon>
        <taxon>Bacillaceae</taxon>
        <taxon>Bacillus</taxon>
        <taxon>Bacillus cereus group</taxon>
    </lineage>
</organism>
<dbReference type="EMBL" id="NTRR01000039">
    <property type="protein sequence ID" value="PFE10882.1"/>
    <property type="molecule type" value="Genomic_DNA"/>
</dbReference>
<dbReference type="SUPFAM" id="SSF53098">
    <property type="entry name" value="Ribonuclease H-like"/>
    <property type="match status" value="1"/>
</dbReference>
<evidence type="ECO:0000313" key="5">
    <source>
        <dbReference type="Proteomes" id="UP000220032"/>
    </source>
</evidence>
<sequence>MGAYQFKCGLRFMIRDNEYIVRKEMEKDLEIENIDYKRIEIWSKEELLDLWAKEQLIFRINEESEYINQIPEFEALPNHVQIEAKRRYKILEPVIKGEILPEEISEYLIKIEPKISKSTFYEWKKRWNVTNDIRSLVPARSGPKGPSTNEKVLNLLDEVLKDYLYRGEKRTLEQLYSEFLLRIDEYNEFRDLGEEIKSISKSTFYRRVKQVVDKHKLNTLKYGKVQADLIQKGSTKEVVVTRPLQRVEIDWTPLDIMLLDLETLKPRRPWLVYAIDKFTGYPLGFFVTFGNINTQAVKQCLLHTIMPKTYVKRLYPMVENKWEGFGIPELIVLDNAKVNESLDLDDACLQVGIREIQYCAVGAGNQKGTIERAFRTLNTKFVHSLKGTTFSNPLERGQYDSEGKACITMQGFIYMLHIALVDLIANSYDSRRGATPRELWERGMKENPQLSLPMPRSKEELKFILMGGLEKRTITNKGIVIKNEYYTSADLMNYKNYLEINGKEEGGKVRVRYDLDDMRSIYVYNSYERKYIKAYNTGLERKGINAEYPVHYSTLELNSKARIEKKNKVDQRSIGRANRKIEEIQREEQKKARRLKKPILNEGEKNNKQPQIALDVSSMGISHVQLETPKALETLILPQGNVNKEHKKSTNRMSYEIDLKDLPEWDVTFRGGDNE</sequence>
<comment type="function">
    <text evidence="1">Involved in the transposition of the insertion sequence.</text>
</comment>
<feature type="region of interest" description="Disordered" evidence="2">
    <location>
        <begin position="587"/>
        <end position="606"/>
    </location>
</feature>
<name>A0A2A8ZV59_BACCE</name>
<feature type="domain" description="Integrase catalytic" evidence="3">
    <location>
        <begin position="239"/>
        <end position="444"/>
    </location>
</feature>
<dbReference type="GO" id="GO:0003676">
    <property type="term" value="F:nucleic acid binding"/>
    <property type="evidence" value="ECO:0007669"/>
    <property type="project" value="InterPro"/>
</dbReference>
<evidence type="ECO:0000313" key="4">
    <source>
        <dbReference type="EMBL" id="PFE10882.1"/>
    </source>
</evidence>
<dbReference type="Proteomes" id="UP000220032">
    <property type="component" value="Unassembled WGS sequence"/>
</dbReference>
<dbReference type="Pfam" id="PF09299">
    <property type="entry name" value="Mu-transpos_C"/>
    <property type="match status" value="1"/>
</dbReference>
<evidence type="ECO:0000259" key="3">
    <source>
        <dbReference type="PROSITE" id="PS50994"/>
    </source>
</evidence>
<dbReference type="SUPFAM" id="SSF50610">
    <property type="entry name" value="mu transposase, C-terminal domain"/>
    <property type="match status" value="1"/>
</dbReference>
<dbReference type="Gene3D" id="3.30.420.10">
    <property type="entry name" value="Ribonuclease H-like superfamily/Ribonuclease H"/>
    <property type="match status" value="1"/>
</dbReference>
<dbReference type="AlphaFoldDB" id="A0A2A8ZV59"/>
<dbReference type="InterPro" id="IPR012337">
    <property type="entry name" value="RNaseH-like_sf"/>
</dbReference>
<evidence type="ECO:0000256" key="2">
    <source>
        <dbReference type="SAM" id="MobiDB-lite"/>
    </source>
</evidence>